<keyword evidence="1" id="KW-1133">Transmembrane helix</keyword>
<evidence type="ECO:0000313" key="2">
    <source>
        <dbReference type="EMBL" id="GLK53033.1"/>
    </source>
</evidence>
<reference evidence="2" key="1">
    <citation type="journal article" date="2014" name="Int. J. Syst. Evol. Microbiol.">
        <title>Complete genome sequence of Corynebacterium casei LMG S-19264T (=DSM 44701T), isolated from a smear-ripened cheese.</title>
        <authorList>
            <consortium name="US DOE Joint Genome Institute (JGI-PGF)"/>
            <person name="Walter F."/>
            <person name="Albersmeier A."/>
            <person name="Kalinowski J."/>
            <person name="Ruckert C."/>
        </authorList>
    </citation>
    <scope>NUCLEOTIDE SEQUENCE</scope>
    <source>
        <strain evidence="2">VKM B-1513</strain>
    </source>
</reference>
<comment type="caution">
    <text evidence="2">The sequence shown here is derived from an EMBL/GenBank/DDBJ whole genome shotgun (WGS) entry which is preliminary data.</text>
</comment>
<proteinExistence type="predicted"/>
<keyword evidence="1" id="KW-0472">Membrane</keyword>
<feature type="transmembrane region" description="Helical" evidence="1">
    <location>
        <begin position="44"/>
        <end position="64"/>
    </location>
</feature>
<feature type="transmembrane region" description="Helical" evidence="1">
    <location>
        <begin position="7"/>
        <end position="24"/>
    </location>
</feature>
<accession>A0A9W6IN34</accession>
<feature type="transmembrane region" description="Helical" evidence="1">
    <location>
        <begin position="90"/>
        <end position="109"/>
    </location>
</feature>
<dbReference type="RefSeq" id="WP_271187392.1">
    <property type="nucleotide sequence ID" value="NZ_BSFE01000007.1"/>
</dbReference>
<keyword evidence="3" id="KW-1185">Reference proteome</keyword>
<keyword evidence="1" id="KW-0812">Transmembrane</keyword>
<organism evidence="2 3">
    <name type="scientific">Maricaulis virginensis</name>
    <dbReference type="NCBI Taxonomy" id="144022"/>
    <lineage>
        <taxon>Bacteria</taxon>
        <taxon>Pseudomonadati</taxon>
        <taxon>Pseudomonadota</taxon>
        <taxon>Alphaproteobacteria</taxon>
        <taxon>Maricaulales</taxon>
        <taxon>Maricaulaceae</taxon>
        <taxon>Maricaulis</taxon>
    </lineage>
</organism>
<dbReference type="Proteomes" id="UP001143486">
    <property type="component" value="Unassembled WGS sequence"/>
</dbReference>
<name>A0A9W6IN34_9PROT</name>
<dbReference type="AlphaFoldDB" id="A0A9W6IN34"/>
<evidence type="ECO:0008006" key="4">
    <source>
        <dbReference type="Google" id="ProtNLM"/>
    </source>
</evidence>
<evidence type="ECO:0000313" key="3">
    <source>
        <dbReference type="Proteomes" id="UP001143486"/>
    </source>
</evidence>
<feature type="transmembrane region" description="Helical" evidence="1">
    <location>
        <begin position="115"/>
        <end position="138"/>
    </location>
</feature>
<protein>
    <recommendedName>
        <fullName evidence="4">DUF2178 domain-containing protein</fullName>
    </recommendedName>
</protein>
<reference evidence="2" key="2">
    <citation type="submission" date="2023-01" db="EMBL/GenBank/DDBJ databases">
        <authorList>
            <person name="Sun Q."/>
            <person name="Evtushenko L."/>
        </authorList>
    </citation>
    <scope>NUCLEOTIDE SEQUENCE</scope>
    <source>
        <strain evidence="2">VKM B-1513</strain>
    </source>
</reference>
<evidence type="ECO:0000256" key="1">
    <source>
        <dbReference type="SAM" id="Phobius"/>
    </source>
</evidence>
<gene>
    <name evidence="2" type="ORF">GCM10017621_25410</name>
</gene>
<dbReference type="EMBL" id="BSFE01000007">
    <property type="protein sequence ID" value="GLK53033.1"/>
    <property type="molecule type" value="Genomic_DNA"/>
</dbReference>
<sequence length="143" mass="15532">MSFMEKINLAALAGGVLALGWYLVRVVPQIGQVPLDEIAWKWPMAIAMGIFIVLLVISAVRMAISDPAVRKADGIIDDERDRDIERRGDAWGGHAMHAVGFAALVMLVLDVHSFWIAQTLFVGGMLAGVVSIGVKLFAYRGEV</sequence>